<reference evidence="2" key="2">
    <citation type="submission" date="2023-06" db="EMBL/GenBank/DDBJ databases">
        <authorList>
            <person name="Ma L."/>
            <person name="Liu K.-W."/>
            <person name="Li Z."/>
            <person name="Hsiao Y.-Y."/>
            <person name="Qi Y."/>
            <person name="Fu T."/>
            <person name="Tang G."/>
            <person name="Zhang D."/>
            <person name="Sun W.-H."/>
            <person name="Liu D.-K."/>
            <person name="Li Y."/>
            <person name="Chen G.-Z."/>
            <person name="Liu X.-D."/>
            <person name="Liao X.-Y."/>
            <person name="Jiang Y.-T."/>
            <person name="Yu X."/>
            <person name="Hao Y."/>
            <person name="Huang J."/>
            <person name="Zhao X.-W."/>
            <person name="Ke S."/>
            <person name="Chen Y.-Y."/>
            <person name="Wu W.-L."/>
            <person name="Hsu J.-L."/>
            <person name="Lin Y.-F."/>
            <person name="Huang M.-D."/>
            <person name="Li C.-Y."/>
            <person name="Huang L."/>
            <person name="Wang Z.-W."/>
            <person name="Zhao X."/>
            <person name="Zhong W.-Y."/>
            <person name="Peng D.-H."/>
            <person name="Ahmad S."/>
            <person name="Lan S."/>
            <person name="Zhang J.-S."/>
            <person name="Tsai W.-C."/>
            <person name="Van De Peer Y."/>
            <person name="Liu Z.-J."/>
        </authorList>
    </citation>
    <scope>NUCLEOTIDE SEQUENCE</scope>
    <source>
        <strain evidence="2">CP</strain>
        <tissue evidence="2">Leaves</tissue>
    </source>
</reference>
<evidence type="ECO:0000313" key="3">
    <source>
        <dbReference type="Proteomes" id="UP001180020"/>
    </source>
</evidence>
<dbReference type="Gene3D" id="2.30.240.10">
    <property type="entry name" value="At5g01610-like"/>
    <property type="match status" value="1"/>
</dbReference>
<proteinExistence type="predicted"/>
<organism evidence="2 3">
    <name type="scientific">Acorus calamus</name>
    <name type="common">Sweet flag</name>
    <dbReference type="NCBI Taxonomy" id="4465"/>
    <lineage>
        <taxon>Eukaryota</taxon>
        <taxon>Viridiplantae</taxon>
        <taxon>Streptophyta</taxon>
        <taxon>Embryophyta</taxon>
        <taxon>Tracheophyta</taxon>
        <taxon>Spermatophyta</taxon>
        <taxon>Magnoliopsida</taxon>
        <taxon>Liliopsida</taxon>
        <taxon>Acoraceae</taxon>
        <taxon>Acorus</taxon>
    </lineage>
</organism>
<evidence type="ECO:0000313" key="2">
    <source>
        <dbReference type="EMBL" id="KAK1281952.1"/>
    </source>
</evidence>
<accession>A0AAV9BZP9</accession>
<keyword evidence="3" id="KW-1185">Reference proteome</keyword>
<evidence type="ECO:0000256" key="1">
    <source>
        <dbReference type="SAM" id="SignalP"/>
    </source>
</evidence>
<feature type="chain" id="PRO_5043440510" description="DUF538 family protein" evidence="1">
    <location>
        <begin position="26"/>
        <end position="176"/>
    </location>
</feature>
<comment type="caution">
    <text evidence="2">The sequence shown here is derived from an EMBL/GenBank/DDBJ whole genome shotgun (WGS) entry which is preliminary data.</text>
</comment>
<dbReference type="Proteomes" id="UP001180020">
    <property type="component" value="Unassembled WGS sequence"/>
</dbReference>
<feature type="signal peptide" evidence="1">
    <location>
        <begin position="1"/>
        <end position="25"/>
    </location>
</feature>
<dbReference type="PANTHER" id="PTHR31676">
    <property type="entry name" value="T31J12.3 PROTEIN-RELATED"/>
    <property type="match status" value="1"/>
</dbReference>
<sequence length="176" mass="19239">MRTSTLLPLLLLSLTLTAPLSSSAATPTPTLLRETVHDILPKYGLPKGLLPDSVDSYTPVGPGGDFEVELKRPCYVRFSDLVYYEKKIKGKLSYGRITDLKGIQAKKFFVWVAITGIAADESNGTIEFDAGFLSENLPERLFESIPTCKNRACGHHHRKALPSDEFGASDGIVAEV</sequence>
<reference evidence="2" key="1">
    <citation type="journal article" date="2023" name="Nat. Commun.">
        <title>Diploid and tetraploid genomes of Acorus and the evolution of monocots.</title>
        <authorList>
            <person name="Ma L."/>
            <person name="Liu K.W."/>
            <person name="Li Z."/>
            <person name="Hsiao Y.Y."/>
            <person name="Qi Y."/>
            <person name="Fu T."/>
            <person name="Tang G.D."/>
            <person name="Zhang D."/>
            <person name="Sun W.H."/>
            <person name="Liu D.K."/>
            <person name="Li Y."/>
            <person name="Chen G.Z."/>
            <person name="Liu X.D."/>
            <person name="Liao X.Y."/>
            <person name="Jiang Y.T."/>
            <person name="Yu X."/>
            <person name="Hao Y."/>
            <person name="Huang J."/>
            <person name="Zhao X.W."/>
            <person name="Ke S."/>
            <person name="Chen Y.Y."/>
            <person name="Wu W.L."/>
            <person name="Hsu J.L."/>
            <person name="Lin Y.F."/>
            <person name="Huang M.D."/>
            <person name="Li C.Y."/>
            <person name="Huang L."/>
            <person name="Wang Z.W."/>
            <person name="Zhao X."/>
            <person name="Zhong W.Y."/>
            <person name="Peng D.H."/>
            <person name="Ahmad S."/>
            <person name="Lan S."/>
            <person name="Zhang J.S."/>
            <person name="Tsai W.C."/>
            <person name="Van de Peer Y."/>
            <person name="Liu Z.J."/>
        </authorList>
    </citation>
    <scope>NUCLEOTIDE SEQUENCE</scope>
    <source>
        <strain evidence="2">CP</strain>
    </source>
</reference>
<dbReference type="PANTHER" id="PTHR31676:SF96">
    <property type="entry name" value="EXPRESSED PROTEIN"/>
    <property type="match status" value="1"/>
</dbReference>
<dbReference type="AlphaFoldDB" id="A0AAV9BZP9"/>
<gene>
    <name evidence="2" type="ORF">QJS10_CPB22g01206</name>
</gene>
<dbReference type="EMBL" id="JAUJYO010000022">
    <property type="protein sequence ID" value="KAK1281952.1"/>
    <property type="molecule type" value="Genomic_DNA"/>
</dbReference>
<keyword evidence="1" id="KW-0732">Signal</keyword>
<dbReference type="InterPro" id="IPR036758">
    <property type="entry name" value="At5g01610-like"/>
</dbReference>
<dbReference type="SUPFAM" id="SSF141562">
    <property type="entry name" value="At5g01610-like"/>
    <property type="match status" value="1"/>
</dbReference>
<name>A0AAV9BZP9_ACOCL</name>
<dbReference type="InterPro" id="IPR007493">
    <property type="entry name" value="DUF538"/>
</dbReference>
<evidence type="ECO:0008006" key="4">
    <source>
        <dbReference type="Google" id="ProtNLM"/>
    </source>
</evidence>
<protein>
    <recommendedName>
        <fullName evidence="4">DUF538 family protein</fullName>
    </recommendedName>
</protein>
<dbReference type="Pfam" id="PF04398">
    <property type="entry name" value="DUF538"/>
    <property type="match status" value="1"/>
</dbReference>